<name>A0A2S5GGY0_9BACL</name>
<dbReference type="Proteomes" id="UP000239047">
    <property type="component" value="Unassembled WGS sequence"/>
</dbReference>
<dbReference type="EMBL" id="PREZ01000001">
    <property type="protein sequence ID" value="PPA72218.1"/>
    <property type="molecule type" value="Genomic_DNA"/>
</dbReference>
<dbReference type="SUPFAM" id="SSF52833">
    <property type="entry name" value="Thioredoxin-like"/>
    <property type="match status" value="1"/>
</dbReference>
<dbReference type="PANTHER" id="PTHR34386">
    <property type="entry name" value="GLUTAREDOXIN"/>
    <property type="match status" value="1"/>
</dbReference>
<accession>A0A2S5GGY0</accession>
<dbReference type="OrthoDB" id="9795531at2"/>
<dbReference type="CDD" id="cd02976">
    <property type="entry name" value="NrdH"/>
    <property type="match status" value="1"/>
</dbReference>
<protein>
    <submittedName>
        <fullName evidence="2">NrdH-redoxin</fullName>
    </submittedName>
</protein>
<reference evidence="2 3" key="1">
    <citation type="submission" date="2018-02" db="EMBL/GenBank/DDBJ databases">
        <title>Jeotgalibacillus proteolyticum sp. nov. a protease producing bacterium isolated from ocean sediments of Laizhou Bay.</title>
        <authorList>
            <person name="Li Y."/>
        </authorList>
    </citation>
    <scope>NUCLEOTIDE SEQUENCE [LARGE SCALE GENOMIC DNA]</scope>
    <source>
        <strain evidence="2 3">22-7</strain>
    </source>
</reference>
<gene>
    <name evidence="2" type="ORF">C4B60_02245</name>
</gene>
<dbReference type="Pfam" id="PF00462">
    <property type="entry name" value="Glutaredoxin"/>
    <property type="match status" value="1"/>
</dbReference>
<dbReference type="GO" id="GO:0045454">
    <property type="term" value="P:cell redox homeostasis"/>
    <property type="evidence" value="ECO:0007669"/>
    <property type="project" value="TreeGrafter"/>
</dbReference>
<keyword evidence="3" id="KW-1185">Reference proteome</keyword>
<feature type="domain" description="Glutaredoxin" evidence="1">
    <location>
        <begin position="4"/>
        <end position="63"/>
    </location>
</feature>
<evidence type="ECO:0000313" key="3">
    <source>
        <dbReference type="Proteomes" id="UP000239047"/>
    </source>
</evidence>
<dbReference type="PANTHER" id="PTHR34386:SF1">
    <property type="entry name" value="GLUTAREDOXIN-LIKE PROTEIN NRDH"/>
    <property type="match status" value="1"/>
</dbReference>
<dbReference type="InterPro" id="IPR002109">
    <property type="entry name" value="Glutaredoxin"/>
</dbReference>
<dbReference type="InterPro" id="IPR036249">
    <property type="entry name" value="Thioredoxin-like_sf"/>
</dbReference>
<dbReference type="PROSITE" id="PS51354">
    <property type="entry name" value="GLUTAREDOXIN_2"/>
    <property type="match status" value="1"/>
</dbReference>
<proteinExistence type="predicted"/>
<organism evidence="2 3">
    <name type="scientific">Jeotgalibacillus proteolyticus</name>
    <dbReference type="NCBI Taxonomy" id="2082395"/>
    <lineage>
        <taxon>Bacteria</taxon>
        <taxon>Bacillati</taxon>
        <taxon>Bacillota</taxon>
        <taxon>Bacilli</taxon>
        <taxon>Bacillales</taxon>
        <taxon>Caryophanaceae</taxon>
        <taxon>Jeotgalibacillus</taxon>
    </lineage>
</organism>
<dbReference type="AlphaFoldDB" id="A0A2S5GGY0"/>
<dbReference type="RefSeq" id="WP_104056298.1">
    <property type="nucleotide sequence ID" value="NZ_PREZ01000001.1"/>
</dbReference>
<dbReference type="InterPro" id="IPR051548">
    <property type="entry name" value="Grx-like_ET"/>
</dbReference>
<sequence>MHKVVLYTQPQCPPCEIVKKFLQAYEISFQEINIKKDENSKQYMINKLQSYSTPTIVVDNDHVIRGFNLDELAACLKIPCD</sequence>
<dbReference type="GO" id="GO:0009055">
    <property type="term" value="F:electron transfer activity"/>
    <property type="evidence" value="ECO:0007669"/>
    <property type="project" value="TreeGrafter"/>
</dbReference>
<dbReference type="Gene3D" id="3.40.30.10">
    <property type="entry name" value="Glutaredoxin"/>
    <property type="match status" value="1"/>
</dbReference>
<comment type="caution">
    <text evidence="2">The sequence shown here is derived from an EMBL/GenBank/DDBJ whole genome shotgun (WGS) entry which is preliminary data.</text>
</comment>
<evidence type="ECO:0000259" key="1">
    <source>
        <dbReference type="Pfam" id="PF00462"/>
    </source>
</evidence>
<evidence type="ECO:0000313" key="2">
    <source>
        <dbReference type="EMBL" id="PPA72218.1"/>
    </source>
</evidence>